<organism evidence="4 5">
    <name type="scientific">Spizellomyces punctatus (strain DAOM BR117)</name>
    <dbReference type="NCBI Taxonomy" id="645134"/>
    <lineage>
        <taxon>Eukaryota</taxon>
        <taxon>Fungi</taxon>
        <taxon>Fungi incertae sedis</taxon>
        <taxon>Chytridiomycota</taxon>
        <taxon>Chytridiomycota incertae sedis</taxon>
        <taxon>Chytridiomycetes</taxon>
        <taxon>Spizellomycetales</taxon>
        <taxon>Spizellomycetaceae</taxon>
        <taxon>Spizellomyces</taxon>
    </lineage>
</organism>
<dbReference type="FunFam" id="1.10.8.1310:FF:000005">
    <property type="entry name" value="GTPase-activating protein gyp10"/>
    <property type="match status" value="1"/>
</dbReference>
<dbReference type="SUPFAM" id="SSF47923">
    <property type="entry name" value="Ypt/Rab-GAP domain of gyp1p"/>
    <property type="match status" value="2"/>
</dbReference>
<gene>
    <name evidence="4" type="ORF">SPPG_07452</name>
</gene>
<dbReference type="Gene3D" id="1.10.8.1310">
    <property type="match status" value="1"/>
</dbReference>
<feature type="domain" description="Rab-GAP TBC" evidence="3">
    <location>
        <begin position="49"/>
        <end position="235"/>
    </location>
</feature>
<evidence type="ECO:0000313" key="5">
    <source>
        <dbReference type="Proteomes" id="UP000053201"/>
    </source>
</evidence>
<protein>
    <recommendedName>
        <fullName evidence="3">Rab-GAP TBC domain-containing protein</fullName>
    </recommendedName>
</protein>
<dbReference type="PANTHER" id="PTHR20913:SF7">
    <property type="entry name" value="RE60063P"/>
    <property type="match status" value="1"/>
</dbReference>
<dbReference type="InterPro" id="IPR045913">
    <property type="entry name" value="TBC20/Gyp8-like"/>
</dbReference>
<dbReference type="OrthoDB" id="206700at2759"/>
<feature type="region of interest" description="Disordered" evidence="2">
    <location>
        <begin position="1"/>
        <end position="23"/>
    </location>
</feature>
<dbReference type="InterPro" id="IPR035969">
    <property type="entry name" value="Rab-GAP_TBC_sf"/>
</dbReference>
<evidence type="ECO:0000259" key="3">
    <source>
        <dbReference type="PROSITE" id="PS50086"/>
    </source>
</evidence>
<dbReference type="GO" id="GO:0005096">
    <property type="term" value="F:GTPase activator activity"/>
    <property type="evidence" value="ECO:0007669"/>
    <property type="project" value="UniProtKB-KW"/>
</dbReference>
<dbReference type="Gene3D" id="1.10.472.80">
    <property type="entry name" value="Ypt/Rab-GAP domain of gyp1p, domain 3"/>
    <property type="match status" value="1"/>
</dbReference>
<dbReference type="STRING" id="645134.A0A0L0H6C8"/>
<dbReference type="InParanoid" id="A0A0L0H6C8"/>
<dbReference type="eggNOG" id="KOG2595">
    <property type="taxonomic scope" value="Eukaryota"/>
</dbReference>
<dbReference type="GO" id="GO:0006888">
    <property type="term" value="P:endoplasmic reticulum to Golgi vesicle-mediated transport"/>
    <property type="evidence" value="ECO:0007669"/>
    <property type="project" value="TreeGrafter"/>
</dbReference>
<proteinExistence type="predicted"/>
<dbReference type="PANTHER" id="PTHR20913">
    <property type="entry name" value="TBC1 DOMAIN FAMILY MEMBER 20/GTPASE"/>
    <property type="match status" value="1"/>
</dbReference>
<evidence type="ECO:0000256" key="2">
    <source>
        <dbReference type="SAM" id="MobiDB-lite"/>
    </source>
</evidence>
<dbReference type="GeneID" id="27690666"/>
<dbReference type="SMART" id="SM00164">
    <property type="entry name" value="TBC"/>
    <property type="match status" value="1"/>
</dbReference>
<name>A0A0L0H6C8_SPIPD</name>
<keyword evidence="1" id="KW-0343">GTPase activation</keyword>
<dbReference type="VEuPathDB" id="FungiDB:SPPG_07452"/>
<keyword evidence="5" id="KW-1185">Reference proteome</keyword>
<dbReference type="Pfam" id="PF00566">
    <property type="entry name" value="RabGAP-TBC"/>
    <property type="match status" value="1"/>
</dbReference>
<dbReference type="RefSeq" id="XP_016605095.1">
    <property type="nucleotide sequence ID" value="XM_016755617.1"/>
</dbReference>
<sequence>MPSPSAVEHVRKRTAKRPTKHSKTRLINEAVAAGNLEALRTLAASKGGFVNHSIRRKVWPLLLHSANKQREMFSEGADEQRDASQIALDVNRSLAHLLQPDTGETRLETLRKELSNLLLTVLSRHSYLHYYQGFHDVASVLLLVLKPTLASACLEPLALFYLRDFMAPSLQSSMNQISLLFPLIALVSPATHECLSSIEGFLPYFCLSWVITWYSHDIDDLSRIARLFDFLIASNPLMPVYLAAAVVLSQNEQLVELEAEYSTVHHFLSKFPSDANLEMLIKQAYNMYKLHPPEAVQKSAKLPLGRASVVNRFKVDFERLPLTQEYDDQLPQKLLNQHVREVEKPGGHYHPDRWVLANARHLAWISAFAATSVIAWYAYQTGYT</sequence>
<dbReference type="EMBL" id="KQ257465">
    <property type="protein sequence ID" value="KNC97055.1"/>
    <property type="molecule type" value="Genomic_DNA"/>
</dbReference>
<reference evidence="4 5" key="1">
    <citation type="submission" date="2009-08" db="EMBL/GenBank/DDBJ databases">
        <title>The Genome Sequence of Spizellomyces punctatus strain DAOM BR117.</title>
        <authorList>
            <consortium name="The Broad Institute Genome Sequencing Platform"/>
            <person name="Russ C."/>
            <person name="Cuomo C."/>
            <person name="Shea T."/>
            <person name="Young S.K."/>
            <person name="Zeng Q."/>
            <person name="Koehrsen M."/>
            <person name="Haas B."/>
            <person name="Borodovsky M."/>
            <person name="Guigo R."/>
            <person name="Alvarado L."/>
            <person name="Berlin A."/>
            <person name="Bochicchio J."/>
            <person name="Borenstein D."/>
            <person name="Chapman S."/>
            <person name="Chen Z."/>
            <person name="Engels R."/>
            <person name="Freedman E."/>
            <person name="Gellesch M."/>
            <person name="Goldberg J."/>
            <person name="Griggs A."/>
            <person name="Gujja S."/>
            <person name="Heiman D."/>
            <person name="Hepburn T."/>
            <person name="Howarth C."/>
            <person name="Jen D."/>
            <person name="Larson L."/>
            <person name="Lewis B."/>
            <person name="Mehta T."/>
            <person name="Park D."/>
            <person name="Pearson M."/>
            <person name="Roberts A."/>
            <person name="Saif S."/>
            <person name="Shenoy N."/>
            <person name="Sisk P."/>
            <person name="Stolte C."/>
            <person name="Sykes S."/>
            <person name="Thomson T."/>
            <person name="Walk T."/>
            <person name="White J."/>
            <person name="Yandava C."/>
            <person name="Burger G."/>
            <person name="Gray M.W."/>
            <person name="Holland P.W.H."/>
            <person name="King N."/>
            <person name="Lang F.B.F."/>
            <person name="Roger A.J."/>
            <person name="Ruiz-Trillo I."/>
            <person name="Lander E."/>
            <person name="Nusbaum C."/>
        </authorList>
    </citation>
    <scope>NUCLEOTIDE SEQUENCE [LARGE SCALE GENOMIC DNA]</scope>
    <source>
        <strain evidence="4 5">DAOM BR117</strain>
    </source>
</reference>
<dbReference type="PROSITE" id="PS50086">
    <property type="entry name" value="TBC_RABGAP"/>
    <property type="match status" value="1"/>
</dbReference>
<dbReference type="OMA" id="VYMFAQI"/>
<evidence type="ECO:0000313" key="4">
    <source>
        <dbReference type="EMBL" id="KNC97055.1"/>
    </source>
</evidence>
<accession>A0A0L0H6C8</accession>
<dbReference type="InterPro" id="IPR000195">
    <property type="entry name" value="Rab-GAP-TBC_dom"/>
</dbReference>
<evidence type="ECO:0000256" key="1">
    <source>
        <dbReference type="ARBA" id="ARBA00022468"/>
    </source>
</evidence>
<dbReference type="AlphaFoldDB" id="A0A0L0H6C8"/>
<dbReference type="FunCoup" id="A0A0L0H6C8">
    <property type="interactions" value="262"/>
</dbReference>
<feature type="compositionally biased region" description="Basic residues" evidence="2">
    <location>
        <begin position="10"/>
        <end position="23"/>
    </location>
</feature>
<dbReference type="Proteomes" id="UP000053201">
    <property type="component" value="Unassembled WGS sequence"/>
</dbReference>
<dbReference type="GO" id="GO:0005789">
    <property type="term" value="C:endoplasmic reticulum membrane"/>
    <property type="evidence" value="ECO:0007669"/>
    <property type="project" value="TreeGrafter"/>
</dbReference>